<accession>K1SXL3</accession>
<sequence length="56" mass="6490">MPNFFPLGIPGKAINELIALLAAKDKIYIRILTYELEDEYVSFRIFSQGKWNIKLS</sequence>
<dbReference type="AlphaFoldDB" id="K1SXL3"/>
<organism evidence="1">
    <name type="scientific">human gut metagenome</name>
    <dbReference type="NCBI Taxonomy" id="408170"/>
    <lineage>
        <taxon>unclassified sequences</taxon>
        <taxon>metagenomes</taxon>
        <taxon>organismal metagenomes</taxon>
    </lineage>
</organism>
<protein>
    <submittedName>
        <fullName evidence="1">Uncharacterized protein</fullName>
    </submittedName>
</protein>
<reference evidence="1" key="1">
    <citation type="journal article" date="2013" name="Environ. Microbiol.">
        <title>Microbiota from the distal guts of lean and obese adolescents exhibit partial functional redundancy besides clear differences in community structure.</title>
        <authorList>
            <person name="Ferrer M."/>
            <person name="Ruiz A."/>
            <person name="Lanza F."/>
            <person name="Haange S.B."/>
            <person name="Oberbach A."/>
            <person name="Till H."/>
            <person name="Bargiela R."/>
            <person name="Campoy C."/>
            <person name="Segura M.T."/>
            <person name="Richter M."/>
            <person name="von Bergen M."/>
            <person name="Seifert J."/>
            <person name="Suarez A."/>
        </authorList>
    </citation>
    <scope>NUCLEOTIDE SEQUENCE</scope>
</reference>
<evidence type="ECO:0000313" key="1">
    <source>
        <dbReference type="EMBL" id="EKC65387.1"/>
    </source>
</evidence>
<dbReference type="EMBL" id="AJWY01006962">
    <property type="protein sequence ID" value="EKC65387.1"/>
    <property type="molecule type" value="Genomic_DNA"/>
</dbReference>
<gene>
    <name evidence="1" type="ORF">LEA_10350</name>
</gene>
<proteinExistence type="predicted"/>
<name>K1SXL3_9ZZZZ</name>
<comment type="caution">
    <text evidence="1">The sequence shown here is derived from an EMBL/GenBank/DDBJ whole genome shotgun (WGS) entry which is preliminary data.</text>
</comment>